<dbReference type="EMBL" id="CP003470">
    <property type="protein sequence ID" value="AGG90114.1"/>
    <property type="molecule type" value="Genomic_DNA"/>
</dbReference>
<dbReference type="KEGG" id="rhd:R2APBS1_3040"/>
<evidence type="ECO:0000256" key="1">
    <source>
        <dbReference type="SAM" id="Phobius"/>
    </source>
</evidence>
<name>M4NGU3_9GAMM</name>
<keyword evidence="1" id="KW-1133">Transmembrane helix</keyword>
<sequence length="255" mass="26501">MRGKIIHYNGNDGKGLILAGERQFAFDISQWRSDSAPTVNQTVELGIVDDQLQSVTRITDDVLLKEKAGVLAGRLGSAGGAALQSLKEGAPAGGAGAWLTRLGKPLLIAQGLFAIGALFLSYLEIKLPGTGMSRGFSLTSLAGATESLGGSAGSSFWPWLGILSIGLPLFWRNRWAWLALLLPLLATLKPWFDIHSAISQAGSAGGSLLGSGYAQQMSDQISNMLSPGAGAVLCLLTALFIAAIGLKRALLSPAG</sequence>
<reference evidence="2 3" key="1">
    <citation type="submission" date="2012-04" db="EMBL/GenBank/DDBJ databases">
        <title>Complete genome of Rhodanobacter sp. 2APBS1.</title>
        <authorList>
            <consortium name="US DOE Joint Genome Institute"/>
            <person name="Huntemann M."/>
            <person name="Wei C.-L."/>
            <person name="Han J."/>
            <person name="Detter J.C."/>
            <person name="Han C."/>
            <person name="Tapia R."/>
            <person name="Munk A.C.C."/>
            <person name="Chen A."/>
            <person name="Krypides N."/>
            <person name="Mavromatis K."/>
            <person name="Markowitz V."/>
            <person name="Szeto E."/>
            <person name="Ivanova N."/>
            <person name="Mikhailova N."/>
            <person name="Ovchinnikova G."/>
            <person name="Pagani I."/>
            <person name="Pati A."/>
            <person name="Goodwin L."/>
            <person name="Peters L."/>
            <person name="Pitluck S."/>
            <person name="Woyke T."/>
            <person name="Prakash O."/>
            <person name="Elkins J."/>
            <person name="Brown S."/>
            <person name="Palumbo A."/>
            <person name="Hemme C."/>
            <person name="Zhou J."/>
            <person name="Watson D."/>
            <person name="Jardine P."/>
            <person name="Kostka J."/>
            <person name="Green S."/>
        </authorList>
    </citation>
    <scope>NUCLEOTIDE SEQUENCE [LARGE SCALE GENOMIC DNA]</scope>
    <source>
        <strain evidence="2 3">2APBS1</strain>
    </source>
</reference>
<dbReference type="Proteomes" id="UP000011859">
    <property type="component" value="Chromosome"/>
</dbReference>
<dbReference type="RefSeq" id="WP_015448540.1">
    <property type="nucleotide sequence ID" value="NC_020541.1"/>
</dbReference>
<dbReference type="AlphaFoldDB" id="M4NGU3"/>
<evidence type="ECO:0000313" key="3">
    <source>
        <dbReference type="Proteomes" id="UP000011859"/>
    </source>
</evidence>
<proteinExistence type="predicted"/>
<keyword evidence="1" id="KW-0472">Membrane</keyword>
<protein>
    <submittedName>
        <fullName evidence="2">Uncharacterized protein</fullName>
    </submittedName>
</protein>
<gene>
    <name evidence="2" type="ORF">R2APBS1_3040</name>
</gene>
<dbReference type="HOGENOM" id="CLU_1089401_0_0_6"/>
<evidence type="ECO:0000313" key="2">
    <source>
        <dbReference type="EMBL" id="AGG90114.1"/>
    </source>
</evidence>
<dbReference type="eggNOG" id="ENOG50300N0">
    <property type="taxonomic scope" value="Bacteria"/>
</dbReference>
<feature type="transmembrane region" description="Helical" evidence="1">
    <location>
        <begin position="106"/>
        <end position="123"/>
    </location>
</feature>
<keyword evidence="1" id="KW-0812">Transmembrane</keyword>
<dbReference type="OrthoDB" id="6065083at2"/>
<accession>M4NGU3</accession>
<feature type="transmembrane region" description="Helical" evidence="1">
    <location>
        <begin position="143"/>
        <end position="163"/>
    </location>
</feature>
<feature type="transmembrane region" description="Helical" evidence="1">
    <location>
        <begin position="224"/>
        <end position="246"/>
    </location>
</feature>
<organism evidence="2 3">
    <name type="scientific">Rhodanobacter denitrificans</name>
    <dbReference type="NCBI Taxonomy" id="666685"/>
    <lineage>
        <taxon>Bacteria</taxon>
        <taxon>Pseudomonadati</taxon>
        <taxon>Pseudomonadota</taxon>
        <taxon>Gammaproteobacteria</taxon>
        <taxon>Lysobacterales</taxon>
        <taxon>Rhodanobacteraceae</taxon>
        <taxon>Rhodanobacter</taxon>
    </lineage>
</organism>
<keyword evidence="3" id="KW-1185">Reference proteome</keyword>